<dbReference type="Gramene" id="TraesCS2A02G210500.1">
    <property type="protein sequence ID" value="TraesCS2A02G210500.1"/>
    <property type="gene ID" value="TraesCS2A02G210500"/>
</dbReference>
<dbReference type="Proteomes" id="UP000019116">
    <property type="component" value="Chromosome 2A"/>
</dbReference>
<evidence type="ECO:0000313" key="4">
    <source>
        <dbReference type="EnsemblPlants" id="TraesCS2A02G210500.1"/>
    </source>
</evidence>
<dbReference type="InterPro" id="IPR040260">
    <property type="entry name" value="RFA2-like"/>
</dbReference>
<dbReference type="GO" id="GO:0042162">
    <property type="term" value="F:telomeric DNA binding"/>
    <property type="evidence" value="ECO:0000318"/>
    <property type="project" value="GO_Central"/>
</dbReference>
<reference evidence="4" key="2">
    <citation type="submission" date="2018-10" db="UniProtKB">
        <authorList>
            <consortium name="EnsemblPlants"/>
        </authorList>
    </citation>
    <scope>IDENTIFICATION</scope>
</reference>
<evidence type="ECO:0008006" key="6">
    <source>
        <dbReference type="Google" id="ProtNLM"/>
    </source>
</evidence>
<evidence type="ECO:0000256" key="2">
    <source>
        <dbReference type="ARBA" id="ARBA00023125"/>
    </source>
</evidence>
<dbReference type="AlphaFoldDB" id="A0A3B6AX55"/>
<dbReference type="Gramene" id="TraesCS2A03G0447800.1">
    <property type="protein sequence ID" value="TraesCS2A03G0447800.1.CDS"/>
    <property type="gene ID" value="TraesCS2A03G0447800"/>
</dbReference>
<keyword evidence="5" id="KW-1185">Reference proteome</keyword>
<dbReference type="GO" id="GO:0000724">
    <property type="term" value="P:double-strand break repair via homologous recombination"/>
    <property type="evidence" value="ECO:0000318"/>
    <property type="project" value="GO_Central"/>
</dbReference>
<evidence type="ECO:0000256" key="1">
    <source>
        <dbReference type="ARBA" id="ARBA00004123"/>
    </source>
</evidence>
<dbReference type="GO" id="GO:0006289">
    <property type="term" value="P:nucleotide-excision repair"/>
    <property type="evidence" value="ECO:0000318"/>
    <property type="project" value="GO_Central"/>
</dbReference>
<dbReference type="GO" id="GO:0005662">
    <property type="term" value="C:DNA replication factor A complex"/>
    <property type="evidence" value="ECO:0000318"/>
    <property type="project" value="GO_Central"/>
</dbReference>
<dbReference type="EnsemblPlants" id="TraesCS2A02G210500.1">
    <property type="protein sequence ID" value="TraesCS2A02G210500.1"/>
    <property type="gene ID" value="TraesCS2A02G210500"/>
</dbReference>
<comment type="subcellular location">
    <subcellularLocation>
        <location evidence="1">Nucleus</location>
    </subcellularLocation>
</comment>
<dbReference type="PANTHER" id="PTHR13989">
    <property type="entry name" value="REPLICATION PROTEIN A-RELATED"/>
    <property type="match status" value="1"/>
</dbReference>
<dbReference type="OrthoDB" id="701377at2759"/>
<dbReference type="SMR" id="A0A3B6AX55"/>
<name>A0A3B6AX55_WHEAT</name>
<dbReference type="GO" id="GO:0006260">
    <property type="term" value="P:DNA replication"/>
    <property type="evidence" value="ECO:0000318"/>
    <property type="project" value="GO_Central"/>
</dbReference>
<keyword evidence="2" id="KW-0238">DNA-binding</keyword>
<dbReference type="OMA" id="NHAYNAS"/>
<dbReference type="PANTHER" id="PTHR13989:SF49">
    <property type="entry name" value="REPLICATION PROTEIN A 32 KDA SUBUNIT B"/>
    <property type="match status" value="1"/>
</dbReference>
<sequence length="206" mass="22037">MSRDPSGFMVPSAHGAGVDPLLRAEWIPDGNGGGITRWKDAPPDTLIPCTAKQIKDMGTGIIDASNYLTATGVEVTTVRLLGKMVNKQVSDNSVFFTLADGTGCVKARVWFENSIDVMCSASISDGVYVKITGCLRAELGVPVVAAYSLSVVTNFNDITHHFLDCIYVHLMMQSDHAKRVVHSLALVPFAASACWLALHAVSQSVV</sequence>
<dbReference type="GO" id="GO:0035861">
    <property type="term" value="C:site of double-strand break"/>
    <property type="evidence" value="ECO:0000318"/>
    <property type="project" value="GO_Central"/>
</dbReference>
<dbReference type="Gene3D" id="2.40.50.140">
    <property type="entry name" value="Nucleic acid-binding proteins"/>
    <property type="match status" value="1"/>
</dbReference>
<dbReference type="InterPro" id="IPR012340">
    <property type="entry name" value="NA-bd_OB-fold"/>
</dbReference>
<evidence type="ECO:0000313" key="5">
    <source>
        <dbReference type="Proteomes" id="UP000019116"/>
    </source>
</evidence>
<accession>A0A3B6AX55</accession>
<protein>
    <recommendedName>
        <fullName evidence="6">OB domain-containing protein</fullName>
    </recommendedName>
</protein>
<proteinExistence type="predicted"/>
<dbReference type="STRING" id="4565.A0A3B6AX55"/>
<dbReference type="GO" id="GO:0000781">
    <property type="term" value="C:chromosome, telomeric region"/>
    <property type="evidence" value="ECO:0000318"/>
    <property type="project" value="GO_Central"/>
</dbReference>
<keyword evidence="3" id="KW-0539">Nucleus</keyword>
<reference evidence="4" key="1">
    <citation type="submission" date="2018-08" db="EMBL/GenBank/DDBJ databases">
        <authorList>
            <person name="Rossello M."/>
        </authorList>
    </citation>
    <scope>NUCLEOTIDE SEQUENCE [LARGE SCALE GENOMIC DNA]</scope>
    <source>
        <strain evidence="4">cv. Chinese Spring</strain>
    </source>
</reference>
<organism evidence="4">
    <name type="scientific">Triticum aestivum</name>
    <name type="common">Wheat</name>
    <dbReference type="NCBI Taxonomy" id="4565"/>
    <lineage>
        <taxon>Eukaryota</taxon>
        <taxon>Viridiplantae</taxon>
        <taxon>Streptophyta</taxon>
        <taxon>Embryophyta</taxon>
        <taxon>Tracheophyta</taxon>
        <taxon>Spermatophyta</taxon>
        <taxon>Magnoliopsida</taxon>
        <taxon>Liliopsida</taxon>
        <taxon>Poales</taxon>
        <taxon>Poaceae</taxon>
        <taxon>BOP clade</taxon>
        <taxon>Pooideae</taxon>
        <taxon>Triticodae</taxon>
        <taxon>Triticeae</taxon>
        <taxon>Triticinae</taxon>
        <taxon>Triticum</taxon>
    </lineage>
</organism>
<dbReference type="CDD" id="cd04478">
    <property type="entry name" value="RPA2_DBD_D"/>
    <property type="match status" value="1"/>
</dbReference>
<dbReference type="SUPFAM" id="SSF50249">
    <property type="entry name" value="Nucleic acid-binding proteins"/>
    <property type="match status" value="1"/>
</dbReference>
<evidence type="ECO:0000256" key="3">
    <source>
        <dbReference type="ARBA" id="ARBA00023242"/>
    </source>
</evidence>
<dbReference type="GO" id="GO:0003697">
    <property type="term" value="F:single-stranded DNA binding"/>
    <property type="evidence" value="ECO:0000318"/>
    <property type="project" value="GO_Central"/>
</dbReference>